<dbReference type="Proteomes" id="UP000663868">
    <property type="component" value="Unassembled WGS sequence"/>
</dbReference>
<feature type="transmembrane region" description="Helical" evidence="2">
    <location>
        <begin position="35"/>
        <end position="59"/>
    </location>
</feature>
<proteinExistence type="predicted"/>
<feature type="compositionally biased region" description="Polar residues" evidence="1">
    <location>
        <begin position="125"/>
        <end position="139"/>
    </location>
</feature>
<feature type="compositionally biased region" description="Pro residues" evidence="1">
    <location>
        <begin position="100"/>
        <end position="119"/>
    </location>
</feature>
<evidence type="ECO:0000313" key="6">
    <source>
        <dbReference type="Proteomes" id="UP000663860"/>
    </source>
</evidence>
<organism evidence="4 6">
    <name type="scientific">Adineta steineri</name>
    <dbReference type="NCBI Taxonomy" id="433720"/>
    <lineage>
        <taxon>Eukaryota</taxon>
        <taxon>Metazoa</taxon>
        <taxon>Spiralia</taxon>
        <taxon>Gnathifera</taxon>
        <taxon>Rotifera</taxon>
        <taxon>Eurotatoria</taxon>
        <taxon>Bdelloidea</taxon>
        <taxon>Adinetida</taxon>
        <taxon>Adinetidae</taxon>
        <taxon>Adineta</taxon>
    </lineage>
</organism>
<dbReference type="EMBL" id="CAJNOE010000037">
    <property type="protein sequence ID" value="CAF0784998.1"/>
    <property type="molecule type" value="Genomic_DNA"/>
</dbReference>
<name>A0A813RNC3_9BILA</name>
<feature type="signal peptide" evidence="3">
    <location>
        <begin position="1"/>
        <end position="19"/>
    </location>
</feature>
<keyword evidence="2" id="KW-0812">Transmembrane</keyword>
<feature type="compositionally biased region" description="Low complexity" evidence="1">
    <location>
        <begin position="90"/>
        <end position="99"/>
    </location>
</feature>
<keyword evidence="2" id="KW-1133">Transmembrane helix</keyword>
<dbReference type="Proteomes" id="UP000663860">
    <property type="component" value="Unassembled WGS sequence"/>
</dbReference>
<dbReference type="AlphaFoldDB" id="A0A813RNC3"/>
<keyword evidence="3" id="KW-0732">Signal</keyword>
<evidence type="ECO:0000256" key="3">
    <source>
        <dbReference type="SAM" id="SignalP"/>
    </source>
</evidence>
<dbReference type="EMBL" id="CAJOBB010002505">
    <property type="protein sequence ID" value="CAF3974659.1"/>
    <property type="molecule type" value="Genomic_DNA"/>
</dbReference>
<evidence type="ECO:0000256" key="2">
    <source>
        <dbReference type="SAM" id="Phobius"/>
    </source>
</evidence>
<protein>
    <submittedName>
        <fullName evidence="4">Uncharacterized protein</fullName>
    </submittedName>
</protein>
<gene>
    <name evidence="4" type="ORF">IZO911_LOCUS6065</name>
    <name evidence="5" type="ORF">KXQ929_LOCUS26980</name>
</gene>
<evidence type="ECO:0000313" key="5">
    <source>
        <dbReference type="EMBL" id="CAF3974659.1"/>
    </source>
</evidence>
<sequence>MEAIFIFLTSAAIISTCSARYYYSSGCCYGSSLPVGATVGLVVGIVAVVVIATIISIYCKVKQTKRRRINNIPTAMQMAALAQEENRYKPPGNNQIPSNNQPPPYSQPQPYVQPPPYVEPPRYSAVNNEAQSARITPVS</sequence>
<evidence type="ECO:0000313" key="4">
    <source>
        <dbReference type="EMBL" id="CAF0784998.1"/>
    </source>
</evidence>
<accession>A0A813RNC3</accession>
<feature type="region of interest" description="Disordered" evidence="1">
    <location>
        <begin position="83"/>
        <end position="139"/>
    </location>
</feature>
<evidence type="ECO:0000256" key="1">
    <source>
        <dbReference type="SAM" id="MobiDB-lite"/>
    </source>
</evidence>
<feature type="chain" id="PRO_5036222825" evidence="3">
    <location>
        <begin position="20"/>
        <end position="139"/>
    </location>
</feature>
<reference evidence="4" key="1">
    <citation type="submission" date="2021-02" db="EMBL/GenBank/DDBJ databases">
        <authorList>
            <person name="Nowell W R."/>
        </authorList>
    </citation>
    <scope>NUCLEOTIDE SEQUENCE</scope>
</reference>
<comment type="caution">
    <text evidence="4">The sequence shown here is derived from an EMBL/GenBank/DDBJ whole genome shotgun (WGS) entry which is preliminary data.</text>
</comment>
<keyword evidence="2" id="KW-0472">Membrane</keyword>